<dbReference type="PROSITE" id="PS50863">
    <property type="entry name" value="B3"/>
    <property type="match status" value="2"/>
</dbReference>
<dbReference type="Gene3D" id="2.40.330.10">
    <property type="entry name" value="DNA-binding pseudobarrel domain"/>
    <property type="match status" value="2"/>
</dbReference>
<gene>
    <name evidence="7" type="ORF">COLO4_11742</name>
</gene>
<evidence type="ECO:0000256" key="4">
    <source>
        <dbReference type="ARBA" id="ARBA00023163"/>
    </source>
</evidence>
<evidence type="ECO:0000256" key="3">
    <source>
        <dbReference type="ARBA" id="ARBA00023125"/>
    </source>
</evidence>
<dbReference type="GO" id="GO:0005634">
    <property type="term" value="C:nucleus"/>
    <property type="evidence" value="ECO:0007669"/>
    <property type="project" value="UniProtKB-SubCell"/>
</dbReference>
<evidence type="ECO:0000259" key="6">
    <source>
        <dbReference type="PROSITE" id="PS50863"/>
    </source>
</evidence>
<keyword evidence="3" id="KW-0238">DNA-binding</keyword>
<keyword evidence="5" id="KW-0539">Nucleus</keyword>
<dbReference type="EMBL" id="AWUE01014740">
    <property type="protein sequence ID" value="OMP01584.1"/>
    <property type="molecule type" value="Genomic_DNA"/>
</dbReference>
<comment type="subcellular location">
    <subcellularLocation>
        <location evidence="1">Nucleus</location>
    </subcellularLocation>
</comment>
<dbReference type="SUPFAM" id="SSF101936">
    <property type="entry name" value="DNA-binding pseudobarrel domain"/>
    <property type="match status" value="2"/>
</dbReference>
<dbReference type="GO" id="GO:0003677">
    <property type="term" value="F:DNA binding"/>
    <property type="evidence" value="ECO:0007669"/>
    <property type="project" value="UniProtKB-KW"/>
</dbReference>
<comment type="caution">
    <text evidence="7">The sequence shown here is derived from an EMBL/GenBank/DDBJ whole genome shotgun (WGS) entry which is preliminary data.</text>
</comment>
<evidence type="ECO:0000313" key="7">
    <source>
        <dbReference type="EMBL" id="OMP01584.1"/>
    </source>
</evidence>
<dbReference type="PANTHER" id="PTHR31920">
    <property type="entry name" value="B3 DOMAIN-CONTAINING"/>
    <property type="match status" value="1"/>
</dbReference>
<sequence length="378" mass="42972">MSQPVGPALPEKNSCIFYKLMVASILQDNKLKIPHKFVKKYGDELSAIATLAVPSGRIWLVELKKDNKRMWFDVGWNQFVEYYSIRIGFFLVFGYEGNSHFNVHVYDLTASEINYLSSASLNNSEDSSHDEHVKNLKDGDLAEIMGSRPNCSGSSSLTDKEVDECLDHDVKKNNNSTCEAGLKILHQKNGVHDLQATFGSSQDKGIQFSRVELTDIDEHESLGKIEVKKELPSTVSPRKMSRRWRDVTSEERQNAVRAAETFKPDNPFCRITLQPSYVYKGILLHVPRWFTRRYLNEVTGTITLQVSEGKNWPVHCVYGNGNLKFSKGWAEFVLDNKLDEGDVCVFELISTKQNVLKVTIFRVLEDARPVNQLQSSQN</sequence>
<dbReference type="InterPro" id="IPR003340">
    <property type="entry name" value="B3_DNA-bd"/>
</dbReference>
<dbReference type="InterPro" id="IPR015300">
    <property type="entry name" value="DNA-bd_pseudobarrel_sf"/>
</dbReference>
<evidence type="ECO:0000256" key="5">
    <source>
        <dbReference type="ARBA" id="ARBA00023242"/>
    </source>
</evidence>
<dbReference type="CDD" id="cd10017">
    <property type="entry name" value="B3_DNA"/>
    <property type="match status" value="2"/>
</dbReference>
<feature type="domain" description="TF-B3" evidence="6">
    <location>
        <begin position="269"/>
        <end position="364"/>
    </location>
</feature>
<reference evidence="8" key="1">
    <citation type="submission" date="2013-09" db="EMBL/GenBank/DDBJ databases">
        <title>Corchorus olitorius genome sequencing.</title>
        <authorList>
            <person name="Alam M."/>
            <person name="Haque M.S."/>
            <person name="Islam M.S."/>
            <person name="Emdad E.M."/>
            <person name="Islam M.M."/>
            <person name="Ahmed B."/>
            <person name="Halim A."/>
            <person name="Hossen Q.M.M."/>
            <person name="Hossain M.Z."/>
            <person name="Ahmed R."/>
            <person name="Khan M.M."/>
            <person name="Islam R."/>
            <person name="Rashid M.M."/>
            <person name="Khan S.A."/>
            <person name="Rahman M.S."/>
            <person name="Alam M."/>
            <person name="Yahiya A.S."/>
            <person name="Khan M.S."/>
            <person name="Azam M.S."/>
            <person name="Haque T."/>
            <person name="Lashkar M.Z.H."/>
            <person name="Akhand A.I."/>
            <person name="Morshed G."/>
            <person name="Roy S."/>
            <person name="Uddin K.S."/>
            <person name="Rabeya T."/>
            <person name="Hossain A.S."/>
            <person name="Chowdhury A."/>
            <person name="Snigdha A.R."/>
            <person name="Mortoza M.S."/>
            <person name="Matin S.A."/>
            <person name="Hoque S.M.E."/>
            <person name="Islam M.K."/>
            <person name="Roy D.K."/>
            <person name="Haider R."/>
            <person name="Moosa M.M."/>
            <person name="Elias S.M."/>
            <person name="Hasan A.M."/>
            <person name="Jahan S."/>
            <person name="Shafiuddin M."/>
            <person name="Mahmood N."/>
            <person name="Shommy N.S."/>
        </authorList>
    </citation>
    <scope>NUCLEOTIDE SEQUENCE [LARGE SCALE GENOMIC DNA]</scope>
    <source>
        <strain evidence="8">cv. O-4</strain>
    </source>
</reference>
<dbReference type="OrthoDB" id="623918at2759"/>
<dbReference type="AlphaFoldDB" id="A0A1R3K3C5"/>
<dbReference type="PANTHER" id="PTHR31920:SF141">
    <property type="entry name" value="TF-B3 DOMAIN-CONTAINING PROTEIN"/>
    <property type="match status" value="1"/>
</dbReference>
<dbReference type="SMART" id="SM01019">
    <property type="entry name" value="B3"/>
    <property type="match status" value="2"/>
</dbReference>
<keyword evidence="8" id="KW-1185">Reference proteome</keyword>
<keyword evidence="4" id="KW-0804">Transcription</keyword>
<dbReference type="STRING" id="93759.A0A1R3K3C5"/>
<dbReference type="InterPro" id="IPR050655">
    <property type="entry name" value="Plant_B3_domain"/>
</dbReference>
<keyword evidence="2" id="KW-0805">Transcription regulation</keyword>
<dbReference type="Proteomes" id="UP000187203">
    <property type="component" value="Unassembled WGS sequence"/>
</dbReference>
<protein>
    <recommendedName>
        <fullName evidence="6">TF-B3 domain-containing protein</fullName>
    </recommendedName>
</protein>
<evidence type="ECO:0000256" key="1">
    <source>
        <dbReference type="ARBA" id="ARBA00004123"/>
    </source>
</evidence>
<feature type="domain" description="TF-B3" evidence="6">
    <location>
        <begin position="16"/>
        <end position="109"/>
    </location>
</feature>
<name>A0A1R3K3C5_9ROSI</name>
<evidence type="ECO:0000313" key="8">
    <source>
        <dbReference type="Proteomes" id="UP000187203"/>
    </source>
</evidence>
<organism evidence="7 8">
    <name type="scientific">Corchorus olitorius</name>
    <dbReference type="NCBI Taxonomy" id="93759"/>
    <lineage>
        <taxon>Eukaryota</taxon>
        <taxon>Viridiplantae</taxon>
        <taxon>Streptophyta</taxon>
        <taxon>Embryophyta</taxon>
        <taxon>Tracheophyta</taxon>
        <taxon>Spermatophyta</taxon>
        <taxon>Magnoliopsida</taxon>
        <taxon>eudicotyledons</taxon>
        <taxon>Gunneridae</taxon>
        <taxon>Pentapetalae</taxon>
        <taxon>rosids</taxon>
        <taxon>malvids</taxon>
        <taxon>Malvales</taxon>
        <taxon>Malvaceae</taxon>
        <taxon>Grewioideae</taxon>
        <taxon>Apeibeae</taxon>
        <taxon>Corchorus</taxon>
    </lineage>
</organism>
<dbReference type="Pfam" id="PF02362">
    <property type="entry name" value="B3"/>
    <property type="match status" value="2"/>
</dbReference>
<evidence type="ECO:0000256" key="2">
    <source>
        <dbReference type="ARBA" id="ARBA00023015"/>
    </source>
</evidence>
<proteinExistence type="predicted"/>
<accession>A0A1R3K3C5</accession>